<name>A0A5C5UWK4_9PLAN</name>
<dbReference type="GO" id="GO:0000150">
    <property type="term" value="F:DNA strand exchange activity"/>
    <property type="evidence" value="ECO:0007669"/>
    <property type="project" value="InterPro"/>
</dbReference>
<dbReference type="InterPro" id="IPR006119">
    <property type="entry name" value="Resolv_N"/>
</dbReference>
<keyword evidence="4" id="KW-1185">Reference proteome</keyword>
<dbReference type="CDD" id="cd03768">
    <property type="entry name" value="SR_ResInv"/>
    <property type="match status" value="1"/>
</dbReference>
<comment type="similarity">
    <text evidence="1">Belongs to the site-specific recombinase resolvase family.</text>
</comment>
<dbReference type="PANTHER" id="PTHR30461:SF23">
    <property type="entry name" value="DNA RECOMBINASE-RELATED"/>
    <property type="match status" value="1"/>
</dbReference>
<dbReference type="GO" id="GO:0003677">
    <property type="term" value="F:DNA binding"/>
    <property type="evidence" value="ECO:0007669"/>
    <property type="project" value="InterPro"/>
</dbReference>
<dbReference type="OrthoDB" id="9797501at2"/>
<dbReference type="InterPro" id="IPR006120">
    <property type="entry name" value="Resolvase_HTH_dom"/>
</dbReference>
<protein>
    <submittedName>
        <fullName evidence="3">DNA-invertase hin</fullName>
    </submittedName>
</protein>
<dbReference type="Gene3D" id="3.40.50.1390">
    <property type="entry name" value="Resolvase, N-terminal catalytic domain"/>
    <property type="match status" value="1"/>
</dbReference>
<dbReference type="InterPro" id="IPR036162">
    <property type="entry name" value="Resolvase-like_N_sf"/>
</dbReference>
<dbReference type="PROSITE" id="PS51736">
    <property type="entry name" value="RECOMBINASES_3"/>
    <property type="match status" value="1"/>
</dbReference>
<feature type="domain" description="Resolvase/invertase-type recombinase catalytic" evidence="2">
    <location>
        <begin position="2"/>
        <end position="144"/>
    </location>
</feature>
<reference evidence="3 4" key="1">
    <citation type="submission" date="2019-02" db="EMBL/GenBank/DDBJ databases">
        <title>Deep-cultivation of Planctomycetes and their phenomic and genomic characterization uncovers novel biology.</title>
        <authorList>
            <person name="Wiegand S."/>
            <person name="Jogler M."/>
            <person name="Boedeker C."/>
            <person name="Pinto D."/>
            <person name="Vollmers J."/>
            <person name="Rivas-Marin E."/>
            <person name="Kohn T."/>
            <person name="Peeters S.H."/>
            <person name="Heuer A."/>
            <person name="Rast P."/>
            <person name="Oberbeckmann S."/>
            <person name="Bunk B."/>
            <person name="Jeske O."/>
            <person name="Meyerdierks A."/>
            <person name="Storesund J.E."/>
            <person name="Kallscheuer N."/>
            <person name="Luecker S."/>
            <person name="Lage O.M."/>
            <person name="Pohl T."/>
            <person name="Merkel B.J."/>
            <person name="Hornburger P."/>
            <person name="Mueller R.-W."/>
            <person name="Bruemmer F."/>
            <person name="Labrenz M."/>
            <person name="Spormann A.M."/>
            <person name="Op Den Camp H."/>
            <person name="Overmann J."/>
            <person name="Amann R."/>
            <person name="Jetten M.S.M."/>
            <person name="Mascher T."/>
            <person name="Medema M.H."/>
            <person name="Devos D.P."/>
            <person name="Kaster A.-K."/>
            <person name="Ovreas L."/>
            <person name="Rohde M."/>
            <person name="Galperin M.Y."/>
            <person name="Jogler C."/>
        </authorList>
    </citation>
    <scope>NUCLEOTIDE SEQUENCE [LARGE SCALE GENOMIC DNA]</scope>
    <source>
        <strain evidence="3 4">KOR42</strain>
    </source>
</reference>
<dbReference type="InterPro" id="IPR009057">
    <property type="entry name" value="Homeodomain-like_sf"/>
</dbReference>
<evidence type="ECO:0000313" key="3">
    <source>
        <dbReference type="EMBL" id="TWT30558.1"/>
    </source>
</evidence>
<evidence type="ECO:0000256" key="1">
    <source>
        <dbReference type="ARBA" id="ARBA00009913"/>
    </source>
</evidence>
<dbReference type="Proteomes" id="UP000317243">
    <property type="component" value="Unassembled WGS sequence"/>
</dbReference>
<evidence type="ECO:0000259" key="2">
    <source>
        <dbReference type="PROSITE" id="PS51736"/>
    </source>
</evidence>
<dbReference type="SMART" id="SM00857">
    <property type="entry name" value="Resolvase"/>
    <property type="match status" value="1"/>
</dbReference>
<proteinExistence type="inferred from homology"/>
<dbReference type="PANTHER" id="PTHR30461">
    <property type="entry name" value="DNA-INVERTASE FROM LAMBDOID PROPHAGE"/>
    <property type="match status" value="1"/>
</dbReference>
<dbReference type="Gene3D" id="1.10.10.60">
    <property type="entry name" value="Homeodomain-like"/>
    <property type="match status" value="1"/>
</dbReference>
<evidence type="ECO:0000313" key="4">
    <source>
        <dbReference type="Proteomes" id="UP000317243"/>
    </source>
</evidence>
<dbReference type="RefSeq" id="WP_146512639.1">
    <property type="nucleotide sequence ID" value="NZ_SIHI01000097.1"/>
</dbReference>
<gene>
    <name evidence="3" type="primary">hin_3</name>
    <name evidence="3" type="ORF">KOR42_54190</name>
</gene>
<organism evidence="3 4">
    <name type="scientific">Thalassoglobus neptunius</name>
    <dbReference type="NCBI Taxonomy" id="1938619"/>
    <lineage>
        <taxon>Bacteria</taxon>
        <taxon>Pseudomonadati</taxon>
        <taxon>Planctomycetota</taxon>
        <taxon>Planctomycetia</taxon>
        <taxon>Planctomycetales</taxon>
        <taxon>Planctomycetaceae</taxon>
        <taxon>Thalassoglobus</taxon>
    </lineage>
</organism>
<dbReference type="AlphaFoldDB" id="A0A5C5UWK4"/>
<sequence>MALAIYLRVSSTKGQETRSQEPDLQTWAKAQPDEDVIWYKDRFTGTTMERPGLERLLADVRSGKVSKVCVWRLDRLGRTAKGLLTLLDELQSLNVGFVSLREGFDLSTPAGRLMAGVLASVAAYETEVRKERQLAGIAKAQAEGKTWGGRKPGTRVKLTEEKEACIHQLFDQGATVASIARTVGLARKTVYKALERRPVEA</sequence>
<dbReference type="SUPFAM" id="SSF53041">
    <property type="entry name" value="Resolvase-like"/>
    <property type="match status" value="1"/>
</dbReference>
<dbReference type="EMBL" id="SIHI01000097">
    <property type="protein sequence ID" value="TWT30558.1"/>
    <property type="molecule type" value="Genomic_DNA"/>
</dbReference>
<dbReference type="Pfam" id="PF02796">
    <property type="entry name" value="HTH_7"/>
    <property type="match status" value="1"/>
</dbReference>
<dbReference type="SUPFAM" id="SSF46689">
    <property type="entry name" value="Homeodomain-like"/>
    <property type="match status" value="1"/>
</dbReference>
<dbReference type="Pfam" id="PF00239">
    <property type="entry name" value="Resolvase"/>
    <property type="match status" value="1"/>
</dbReference>
<dbReference type="InterPro" id="IPR050639">
    <property type="entry name" value="SSR_resolvase"/>
</dbReference>
<accession>A0A5C5UWK4</accession>
<comment type="caution">
    <text evidence="3">The sequence shown here is derived from an EMBL/GenBank/DDBJ whole genome shotgun (WGS) entry which is preliminary data.</text>
</comment>